<dbReference type="PRINTS" id="PR00481">
    <property type="entry name" value="LAMNOPPTDASE"/>
</dbReference>
<accession>A0A5J4KVS6</accession>
<organism evidence="10 11">
    <name type="scientific">Dictyobacter vulcani</name>
    <dbReference type="NCBI Taxonomy" id="2607529"/>
    <lineage>
        <taxon>Bacteria</taxon>
        <taxon>Bacillati</taxon>
        <taxon>Chloroflexota</taxon>
        <taxon>Ktedonobacteria</taxon>
        <taxon>Ktedonobacterales</taxon>
        <taxon>Dictyobacteraceae</taxon>
        <taxon>Dictyobacter</taxon>
    </lineage>
</organism>
<dbReference type="Pfam" id="PF00883">
    <property type="entry name" value="Peptidase_M17"/>
    <property type="match status" value="1"/>
</dbReference>
<evidence type="ECO:0000256" key="6">
    <source>
        <dbReference type="ARBA" id="ARBA00049972"/>
    </source>
</evidence>
<dbReference type="GO" id="GO:0030145">
    <property type="term" value="F:manganese ion binding"/>
    <property type="evidence" value="ECO:0007669"/>
    <property type="project" value="InterPro"/>
</dbReference>
<gene>
    <name evidence="10" type="ORF">KDW_34680</name>
</gene>
<dbReference type="GO" id="GO:0006508">
    <property type="term" value="P:proteolysis"/>
    <property type="evidence" value="ECO:0007669"/>
    <property type="project" value="UniProtKB-KW"/>
</dbReference>
<dbReference type="EMBL" id="BKZW01000001">
    <property type="protein sequence ID" value="GER89306.1"/>
    <property type="molecule type" value="Genomic_DNA"/>
</dbReference>
<comment type="caution">
    <text evidence="10">The sequence shown here is derived from an EMBL/GenBank/DDBJ whole genome shotgun (WGS) entry which is preliminary data.</text>
</comment>
<dbReference type="InterPro" id="IPR000819">
    <property type="entry name" value="Peptidase_M17_C"/>
</dbReference>
<dbReference type="GO" id="GO:0005737">
    <property type="term" value="C:cytoplasm"/>
    <property type="evidence" value="ECO:0007669"/>
    <property type="project" value="InterPro"/>
</dbReference>
<dbReference type="PANTHER" id="PTHR11963:SF23">
    <property type="entry name" value="CYTOSOL AMINOPEPTIDASE"/>
    <property type="match status" value="1"/>
</dbReference>
<dbReference type="Proteomes" id="UP000326912">
    <property type="component" value="Unassembled WGS sequence"/>
</dbReference>
<evidence type="ECO:0000256" key="4">
    <source>
        <dbReference type="ARBA" id="ARBA00022801"/>
    </source>
</evidence>
<dbReference type="PANTHER" id="PTHR11963">
    <property type="entry name" value="LEUCINE AMINOPEPTIDASE-RELATED"/>
    <property type="match status" value="1"/>
</dbReference>
<evidence type="ECO:0000313" key="11">
    <source>
        <dbReference type="Proteomes" id="UP000326912"/>
    </source>
</evidence>
<keyword evidence="11" id="KW-1185">Reference proteome</keyword>
<dbReference type="GO" id="GO:0070006">
    <property type="term" value="F:metalloaminopeptidase activity"/>
    <property type="evidence" value="ECO:0007669"/>
    <property type="project" value="InterPro"/>
</dbReference>
<reference evidence="10 11" key="1">
    <citation type="submission" date="2019-10" db="EMBL/GenBank/DDBJ databases">
        <title>Dictyobacter vulcani sp. nov., within the class Ktedonobacteria, isolated from soil of volcanic Mt. Zao.</title>
        <authorList>
            <person name="Zheng Y."/>
            <person name="Wang C.M."/>
            <person name="Sakai Y."/>
            <person name="Abe K."/>
            <person name="Yokota A."/>
            <person name="Yabe S."/>
        </authorList>
    </citation>
    <scope>NUCLEOTIDE SEQUENCE [LARGE SCALE GENOMIC DNA]</scope>
    <source>
        <strain evidence="10 11">W12</strain>
    </source>
</reference>
<protein>
    <recommendedName>
        <fullName evidence="7">Probable cytosol aminopeptidase</fullName>
    </recommendedName>
    <alternativeName>
        <fullName evidence="8">Leucine aminopeptidase</fullName>
    </alternativeName>
    <alternativeName>
        <fullName evidence="5">Leucyl aminopeptidase</fullName>
    </alternativeName>
</protein>
<evidence type="ECO:0000313" key="10">
    <source>
        <dbReference type="EMBL" id="GER89306.1"/>
    </source>
</evidence>
<dbReference type="CDD" id="cd00433">
    <property type="entry name" value="Peptidase_M17"/>
    <property type="match status" value="1"/>
</dbReference>
<keyword evidence="4" id="KW-0378">Hydrolase</keyword>
<keyword evidence="3" id="KW-0645">Protease</keyword>
<dbReference type="InterPro" id="IPR011356">
    <property type="entry name" value="Leucine_aapep/pepB"/>
</dbReference>
<evidence type="ECO:0000256" key="5">
    <source>
        <dbReference type="ARBA" id="ARBA00033172"/>
    </source>
</evidence>
<evidence type="ECO:0000256" key="1">
    <source>
        <dbReference type="ARBA" id="ARBA00009528"/>
    </source>
</evidence>
<evidence type="ECO:0000256" key="2">
    <source>
        <dbReference type="ARBA" id="ARBA00022438"/>
    </source>
</evidence>
<dbReference type="Gene3D" id="3.40.630.10">
    <property type="entry name" value="Zn peptidases"/>
    <property type="match status" value="1"/>
</dbReference>
<evidence type="ECO:0000256" key="8">
    <source>
        <dbReference type="ARBA" id="ARBA00050061"/>
    </source>
</evidence>
<dbReference type="AlphaFoldDB" id="A0A5J4KVS6"/>
<dbReference type="PROSITE" id="PS00631">
    <property type="entry name" value="CYTOSOL_AP"/>
    <property type="match status" value="1"/>
</dbReference>
<sequence>MAKEVGLECEIFDKAQIQEHKMGGLLAVSKGSANAPHFIILRYRGGASSDKGMALVGKGITFDTGGISLKPGASMDEMKGDMGGAAAVLGAMQAIARIKPAINVTALVPTCDNMPSGSSYVPGDIVRFSNGKTIEIVNTDAEGRLILADALAFAEHEGLSPILDLATLTGAMVIALGHSMSGIFSNDEQLTQDIITAVRPPVKNTGQCPWTKSMENISAATSPTSSRLAVEVLVQ</sequence>
<evidence type="ECO:0000256" key="3">
    <source>
        <dbReference type="ARBA" id="ARBA00022670"/>
    </source>
</evidence>
<feature type="domain" description="Cytosol aminopeptidase" evidence="9">
    <location>
        <begin position="138"/>
        <end position="145"/>
    </location>
</feature>
<evidence type="ECO:0000259" key="9">
    <source>
        <dbReference type="PROSITE" id="PS00631"/>
    </source>
</evidence>
<dbReference type="SUPFAM" id="SSF53187">
    <property type="entry name" value="Zn-dependent exopeptidases"/>
    <property type="match status" value="1"/>
</dbReference>
<name>A0A5J4KVS6_9CHLR</name>
<comment type="function">
    <text evidence="6">Presumably involved in the processing and regular turnover of intracellular proteins. Catalyzes the removal of unsubstituted N-terminal amino acids from various peptides.</text>
</comment>
<proteinExistence type="inferred from homology"/>
<keyword evidence="2" id="KW-0031">Aminopeptidase</keyword>
<comment type="similarity">
    <text evidence="1">Belongs to the peptidase M17 family.</text>
</comment>
<evidence type="ECO:0000256" key="7">
    <source>
        <dbReference type="ARBA" id="ARBA00050021"/>
    </source>
</evidence>